<sequence>MQSNRVKNESSTAAKDQRRQDVTPACNSTNNRVSLVMSWIKEIIILQYNKELSKKCCDNYLKCVLGKS</sequence>
<gene>
    <name evidence="2" type="ORF">AALO_G00256900</name>
</gene>
<feature type="region of interest" description="Disordered" evidence="1">
    <location>
        <begin position="1"/>
        <end position="27"/>
    </location>
</feature>
<feature type="compositionally biased region" description="Polar residues" evidence="1">
    <location>
        <begin position="1"/>
        <end position="14"/>
    </location>
</feature>
<proteinExistence type="predicted"/>
<evidence type="ECO:0000313" key="3">
    <source>
        <dbReference type="Proteomes" id="UP000823561"/>
    </source>
</evidence>
<dbReference type="Proteomes" id="UP000823561">
    <property type="component" value="Chromosome 20"/>
</dbReference>
<dbReference type="EMBL" id="JADWDJ010000020">
    <property type="protein sequence ID" value="KAG5264686.1"/>
    <property type="molecule type" value="Genomic_DNA"/>
</dbReference>
<reference evidence="2" key="1">
    <citation type="submission" date="2020-10" db="EMBL/GenBank/DDBJ databases">
        <title>Chromosome-scale genome assembly of the Allis shad, Alosa alosa.</title>
        <authorList>
            <person name="Margot Z."/>
            <person name="Christophe K."/>
            <person name="Cabau C."/>
            <person name="Louis A."/>
            <person name="Berthelot C."/>
            <person name="Parey E."/>
            <person name="Roest Crollius H."/>
            <person name="Montfort J."/>
            <person name="Robinson-Rechavi M."/>
            <person name="Bucao C."/>
            <person name="Bouchez O."/>
            <person name="Gislard M."/>
            <person name="Lluch J."/>
            <person name="Milhes M."/>
            <person name="Lampietro C."/>
            <person name="Lopez Roques C."/>
            <person name="Donnadieu C."/>
            <person name="Braasch I."/>
            <person name="Desvignes T."/>
            <person name="Postlethwait J."/>
            <person name="Bobe J."/>
            <person name="Guiguen Y."/>
        </authorList>
    </citation>
    <scope>NUCLEOTIDE SEQUENCE</scope>
    <source>
        <strain evidence="2">M-15738</strain>
        <tissue evidence="2">Blood</tissue>
    </source>
</reference>
<keyword evidence="3" id="KW-1185">Reference proteome</keyword>
<dbReference type="AlphaFoldDB" id="A0AAV6FWC3"/>
<comment type="caution">
    <text evidence="2">The sequence shown here is derived from an EMBL/GenBank/DDBJ whole genome shotgun (WGS) entry which is preliminary data.</text>
</comment>
<protein>
    <submittedName>
        <fullName evidence="2">Uncharacterized protein</fullName>
    </submittedName>
</protein>
<name>A0AAV6FWC3_9TELE</name>
<accession>A0AAV6FWC3</accession>
<evidence type="ECO:0000256" key="1">
    <source>
        <dbReference type="SAM" id="MobiDB-lite"/>
    </source>
</evidence>
<organism evidence="2 3">
    <name type="scientific">Alosa alosa</name>
    <name type="common">allis shad</name>
    <dbReference type="NCBI Taxonomy" id="278164"/>
    <lineage>
        <taxon>Eukaryota</taxon>
        <taxon>Metazoa</taxon>
        <taxon>Chordata</taxon>
        <taxon>Craniata</taxon>
        <taxon>Vertebrata</taxon>
        <taxon>Euteleostomi</taxon>
        <taxon>Actinopterygii</taxon>
        <taxon>Neopterygii</taxon>
        <taxon>Teleostei</taxon>
        <taxon>Clupei</taxon>
        <taxon>Clupeiformes</taxon>
        <taxon>Clupeoidei</taxon>
        <taxon>Clupeidae</taxon>
        <taxon>Alosa</taxon>
    </lineage>
</organism>
<evidence type="ECO:0000313" key="2">
    <source>
        <dbReference type="EMBL" id="KAG5264686.1"/>
    </source>
</evidence>